<dbReference type="Pfam" id="PF00582">
    <property type="entry name" value="Usp"/>
    <property type="match status" value="2"/>
</dbReference>
<accession>A0A848L9V3</accession>
<evidence type="ECO:0000256" key="1">
    <source>
        <dbReference type="ARBA" id="ARBA00008791"/>
    </source>
</evidence>
<dbReference type="InterPro" id="IPR014729">
    <property type="entry name" value="Rossmann-like_a/b/a_fold"/>
</dbReference>
<dbReference type="CDD" id="cd00293">
    <property type="entry name" value="USP-like"/>
    <property type="match status" value="2"/>
</dbReference>
<feature type="domain" description="UspA" evidence="2">
    <location>
        <begin position="155"/>
        <end position="296"/>
    </location>
</feature>
<sequence length="307" mass="33685">MALSRRPSPSRLRTVLVATDFSPAGARAVERTARLPLATKATVILLHALPGRAPKEFVKQARERASRTLAVVAQELHASLHAAGSSASVEARLVFGKPAPTLLRQARSAGADLIVLGRHGRRPLRDLFLGSTAEHVIQYGPSPVLVVHGLVEDGYRHPLVAVDTDKTSRHVASFLPALLTPRTSLRLIHAYESPLEYIVFPGLTLEERARYREQFKEAALRKLHPLHRHLDAMDLSYHQALEHGSPRSIILKEARRHRADLLALGTLARSSLSRVLLGSVATDVVREAGCDVLLVRPPAKGRGRTRH</sequence>
<protein>
    <submittedName>
        <fullName evidence="3">Universal stress protein</fullName>
    </submittedName>
</protein>
<dbReference type="EMBL" id="JABBJJ010000037">
    <property type="protein sequence ID" value="NMO15357.1"/>
    <property type="molecule type" value="Genomic_DNA"/>
</dbReference>
<dbReference type="InterPro" id="IPR006015">
    <property type="entry name" value="Universal_stress_UspA"/>
</dbReference>
<dbReference type="Gene3D" id="3.40.50.620">
    <property type="entry name" value="HUPs"/>
    <property type="match status" value="2"/>
</dbReference>
<dbReference type="AlphaFoldDB" id="A0A848L9V3"/>
<proteinExistence type="inferred from homology"/>
<name>A0A848L9V3_9BACT</name>
<feature type="domain" description="UspA" evidence="2">
    <location>
        <begin position="13"/>
        <end position="148"/>
    </location>
</feature>
<dbReference type="PANTHER" id="PTHR46268:SF6">
    <property type="entry name" value="UNIVERSAL STRESS PROTEIN UP12"/>
    <property type="match status" value="1"/>
</dbReference>
<organism evidence="3 4">
    <name type="scientific">Pyxidicoccus fallax</name>
    <dbReference type="NCBI Taxonomy" id="394095"/>
    <lineage>
        <taxon>Bacteria</taxon>
        <taxon>Pseudomonadati</taxon>
        <taxon>Myxococcota</taxon>
        <taxon>Myxococcia</taxon>
        <taxon>Myxococcales</taxon>
        <taxon>Cystobacterineae</taxon>
        <taxon>Myxococcaceae</taxon>
        <taxon>Pyxidicoccus</taxon>
    </lineage>
</organism>
<evidence type="ECO:0000259" key="2">
    <source>
        <dbReference type="Pfam" id="PF00582"/>
    </source>
</evidence>
<reference evidence="3 4" key="1">
    <citation type="submission" date="2020-04" db="EMBL/GenBank/DDBJ databases">
        <title>Draft genome of Pyxidicoccus fallax type strain.</title>
        <authorList>
            <person name="Whitworth D.E."/>
        </authorList>
    </citation>
    <scope>NUCLEOTIDE SEQUENCE [LARGE SCALE GENOMIC DNA]</scope>
    <source>
        <strain evidence="3 4">DSM 14698</strain>
    </source>
</reference>
<gene>
    <name evidence="3" type="ORF">HG543_10890</name>
</gene>
<dbReference type="InterPro" id="IPR006016">
    <property type="entry name" value="UspA"/>
</dbReference>
<dbReference type="Proteomes" id="UP000518300">
    <property type="component" value="Unassembled WGS sequence"/>
</dbReference>
<dbReference type="PANTHER" id="PTHR46268">
    <property type="entry name" value="STRESS RESPONSE PROTEIN NHAX"/>
    <property type="match status" value="1"/>
</dbReference>
<comment type="caution">
    <text evidence="3">The sequence shown here is derived from an EMBL/GenBank/DDBJ whole genome shotgun (WGS) entry which is preliminary data.</text>
</comment>
<evidence type="ECO:0000313" key="3">
    <source>
        <dbReference type="EMBL" id="NMO15357.1"/>
    </source>
</evidence>
<keyword evidence="4" id="KW-1185">Reference proteome</keyword>
<evidence type="ECO:0000313" key="4">
    <source>
        <dbReference type="Proteomes" id="UP000518300"/>
    </source>
</evidence>
<comment type="similarity">
    <text evidence="1">Belongs to the universal stress protein A family.</text>
</comment>
<dbReference type="SUPFAM" id="SSF52402">
    <property type="entry name" value="Adenine nucleotide alpha hydrolases-like"/>
    <property type="match status" value="2"/>
</dbReference>
<dbReference type="RefSeq" id="WP_169344650.1">
    <property type="nucleotide sequence ID" value="NZ_JABBJJ010000037.1"/>
</dbReference>
<dbReference type="PRINTS" id="PR01438">
    <property type="entry name" value="UNVRSLSTRESS"/>
</dbReference>